<evidence type="ECO:0000313" key="14">
    <source>
        <dbReference type="EMBL" id="CAL1591716.1"/>
    </source>
</evidence>
<accession>A0AAV2KU30</accession>
<dbReference type="GO" id="GO:0003677">
    <property type="term" value="F:DNA binding"/>
    <property type="evidence" value="ECO:0007669"/>
    <property type="project" value="UniProtKB-KW"/>
</dbReference>
<keyword evidence="6" id="KW-0862">Zinc</keyword>
<dbReference type="PANTHER" id="PTHR24403">
    <property type="entry name" value="ZINC FINGER PROTEIN"/>
    <property type="match status" value="1"/>
</dbReference>
<dbReference type="InterPro" id="IPR013087">
    <property type="entry name" value="Znf_C2H2_type"/>
</dbReference>
<protein>
    <recommendedName>
        <fullName evidence="13">C2H2-type domain-containing protein</fullName>
    </recommendedName>
</protein>
<evidence type="ECO:0000256" key="2">
    <source>
        <dbReference type="ARBA" id="ARBA00004123"/>
    </source>
</evidence>
<keyword evidence="9" id="KW-0804">Transcription</keyword>
<keyword evidence="3" id="KW-0479">Metal-binding</keyword>
<dbReference type="PROSITE" id="PS00028">
    <property type="entry name" value="ZINC_FINGER_C2H2_1"/>
    <property type="match status" value="4"/>
</dbReference>
<proteinExistence type="predicted"/>
<feature type="region of interest" description="Disordered" evidence="12">
    <location>
        <begin position="41"/>
        <end position="71"/>
    </location>
</feature>
<sequence length="409" mass="43882">MCKLSELRSAVNERLSAAAEEILALVERTIAEYEEEVRRCREEEQTRRREEPDPDSPTQGAFSTQTAGYDENSTLEFNIKTESEQTHKDVWCTQTDAYTNAQAEGATDAQTQGADDYGENSTLEFNIKTEYEQTHNDVWCAQAGSSNGDLYTDAHAEGAAGLCPPLKLEGPAPDSPECPASAADVKLQCLFCGKRFRTKYNLRRHVAVHTAGLSCPVCARRFSHRETLRLHMATHRGVAGEGVADKGCARGGTGPIRSTGASMRKVYTGPFMRRRTGGKGSETVGASVHSGTVGASVRSGTVGASVHSGTVRASVHSGTVGASVHSGTVGASVHSGTVGASACSGTAGALDPLHRCPLCARCFTRPFSLQTHMLTHTGEKPFLCLLCHMRFNRKSNLKRHIKTHGPTAM</sequence>
<dbReference type="PANTHER" id="PTHR24403:SF67">
    <property type="entry name" value="FI01116P-RELATED"/>
    <property type="match status" value="1"/>
</dbReference>
<evidence type="ECO:0000256" key="12">
    <source>
        <dbReference type="SAM" id="MobiDB-lite"/>
    </source>
</evidence>
<evidence type="ECO:0000256" key="3">
    <source>
        <dbReference type="ARBA" id="ARBA00022723"/>
    </source>
</evidence>
<name>A0AAV2KU30_KNICA</name>
<feature type="domain" description="C2H2-type" evidence="13">
    <location>
        <begin position="187"/>
        <end position="210"/>
    </location>
</feature>
<dbReference type="InterPro" id="IPR036236">
    <property type="entry name" value="Znf_C2H2_sf"/>
</dbReference>
<dbReference type="Pfam" id="PF00096">
    <property type="entry name" value="zf-C2H2"/>
    <property type="match status" value="4"/>
</dbReference>
<feature type="compositionally biased region" description="Basic and acidic residues" evidence="12">
    <location>
        <begin position="41"/>
        <end position="51"/>
    </location>
</feature>
<evidence type="ECO:0000256" key="8">
    <source>
        <dbReference type="ARBA" id="ARBA00023125"/>
    </source>
</evidence>
<comment type="function">
    <text evidence="1">May be involved in transcriptional regulation.</text>
</comment>
<dbReference type="GO" id="GO:0008270">
    <property type="term" value="F:zinc ion binding"/>
    <property type="evidence" value="ECO:0007669"/>
    <property type="project" value="UniProtKB-KW"/>
</dbReference>
<evidence type="ECO:0000256" key="6">
    <source>
        <dbReference type="ARBA" id="ARBA00022833"/>
    </source>
</evidence>
<evidence type="ECO:0000259" key="13">
    <source>
        <dbReference type="PROSITE" id="PS50157"/>
    </source>
</evidence>
<keyword evidence="7" id="KW-0805">Transcription regulation</keyword>
<dbReference type="FunFam" id="3.30.160.60:FF:000097">
    <property type="entry name" value="Zinc finger protein"/>
    <property type="match status" value="1"/>
</dbReference>
<dbReference type="FunFam" id="3.30.160.60:FF:000100">
    <property type="entry name" value="Zinc finger 45-like"/>
    <property type="match status" value="1"/>
</dbReference>
<evidence type="ECO:0000256" key="9">
    <source>
        <dbReference type="ARBA" id="ARBA00023163"/>
    </source>
</evidence>
<dbReference type="EMBL" id="OZ035824">
    <property type="protein sequence ID" value="CAL1591716.1"/>
    <property type="molecule type" value="Genomic_DNA"/>
</dbReference>
<dbReference type="SMART" id="SM00355">
    <property type="entry name" value="ZnF_C2H2"/>
    <property type="match status" value="4"/>
</dbReference>
<dbReference type="GO" id="GO:0005634">
    <property type="term" value="C:nucleus"/>
    <property type="evidence" value="ECO:0007669"/>
    <property type="project" value="UniProtKB-SubCell"/>
</dbReference>
<evidence type="ECO:0000256" key="5">
    <source>
        <dbReference type="ARBA" id="ARBA00022771"/>
    </source>
</evidence>
<dbReference type="Gene3D" id="3.30.160.60">
    <property type="entry name" value="Classic Zinc Finger"/>
    <property type="match status" value="4"/>
</dbReference>
<keyword evidence="4" id="KW-0677">Repeat</keyword>
<keyword evidence="8" id="KW-0238">DNA-binding</keyword>
<keyword evidence="15" id="KW-1185">Reference proteome</keyword>
<evidence type="ECO:0000313" key="15">
    <source>
        <dbReference type="Proteomes" id="UP001497482"/>
    </source>
</evidence>
<dbReference type="Proteomes" id="UP001497482">
    <property type="component" value="Chromosome 2"/>
</dbReference>
<feature type="compositionally biased region" description="Polar residues" evidence="12">
    <location>
        <begin position="56"/>
        <end position="71"/>
    </location>
</feature>
<dbReference type="InterPro" id="IPR050688">
    <property type="entry name" value="Zinc_finger/UBP_domain"/>
</dbReference>
<dbReference type="PROSITE" id="PS50157">
    <property type="entry name" value="ZINC_FINGER_C2H2_2"/>
    <property type="match status" value="4"/>
</dbReference>
<evidence type="ECO:0000256" key="1">
    <source>
        <dbReference type="ARBA" id="ARBA00003767"/>
    </source>
</evidence>
<evidence type="ECO:0000256" key="4">
    <source>
        <dbReference type="ARBA" id="ARBA00022737"/>
    </source>
</evidence>
<dbReference type="GO" id="GO:0045944">
    <property type="term" value="P:positive regulation of transcription by RNA polymerase II"/>
    <property type="evidence" value="ECO:0007669"/>
    <property type="project" value="TreeGrafter"/>
</dbReference>
<keyword evidence="10" id="KW-0539">Nucleus</keyword>
<evidence type="ECO:0000256" key="7">
    <source>
        <dbReference type="ARBA" id="ARBA00023015"/>
    </source>
</evidence>
<keyword evidence="5 11" id="KW-0863">Zinc-finger</keyword>
<organism evidence="14 15">
    <name type="scientific">Knipowitschia caucasica</name>
    <name type="common">Caucasian dwarf goby</name>
    <name type="synonym">Pomatoschistus caucasicus</name>
    <dbReference type="NCBI Taxonomy" id="637954"/>
    <lineage>
        <taxon>Eukaryota</taxon>
        <taxon>Metazoa</taxon>
        <taxon>Chordata</taxon>
        <taxon>Craniata</taxon>
        <taxon>Vertebrata</taxon>
        <taxon>Euteleostomi</taxon>
        <taxon>Actinopterygii</taxon>
        <taxon>Neopterygii</taxon>
        <taxon>Teleostei</taxon>
        <taxon>Neoteleostei</taxon>
        <taxon>Acanthomorphata</taxon>
        <taxon>Gobiaria</taxon>
        <taxon>Gobiiformes</taxon>
        <taxon>Gobioidei</taxon>
        <taxon>Gobiidae</taxon>
        <taxon>Gobiinae</taxon>
        <taxon>Knipowitschia</taxon>
    </lineage>
</organism>
<feature type="domain" description="C2H2-type" evidence="13">
    <location>
        <begin position="382"/>
        <end position="404"/>
    </location>
</feature>
<dbReference type="SUPFAM" id="SSF57667">
    <property type="entry name" value="beta-beta-alpha zinc fingers"/>
    <property type="match status" value="2"/>
</dbReference>
<dbReference type="AlphaFoldDB" id="A0AAV2KU30"/>
<feature type="domain" description="C2H2-type" evidence="13">
    <location>
        <begin position="354"/>
        <end position="381"/>
    </location>
</feature>
<evidence type="ECO:0000256" key="10">
    <source>
        <dbReference type="ARBA" id="ARBA00023242"/>
    </source>
</evidence>
<reference evidence="14 15" key="1">
    <citation type="submission" date="2024-04" db="EMBL/GenBank/DDBJ databases">
        <authorList>
            <person name="Waldvogel A.-M."/>
            <person name="Schoenle A."/>
        </authorList>
    </citation>
    <scope>NUCLEOTIDE SEQUENCE [LARGE SCALE GENOMIC DNA]</scope>
</reference>
<feature type="domain" description="C2H2-type" evidence="13">
    <location>
        <begin position="213"/>
        <end position="237"/>
    </location>
</feature>
<evidence type="ECO:0000256" key="11">
    <source>
        <dbReference type="PROSITE-ProRule" id="PRU00042"/>
    </source>
</evidence>
<comment type="subcellular location">
    <subcellularLocation>
        <location evidence="2">Nucleus</location>
    </subcellularLocation>
</comment>
<gene>
    <name evidence="14" type="ORF">KC01_LOCUS21068</name>
</gene>